<evidence type="ECO:0000256" key="4">
    <source>
        <dbReference type="ARBA" id="ARBA00023136"/>
    </source>
</evidence>
<feature type="compositionally biased region" description="Polar residues" evidence="5">
    <location>
        <begin position="662"/>
        <end position="671"/>
    </location>
</feature>
<keyword evidence="10" id="KW-1185">Reference proteome</keyword>
<feature type="compositionally biased region" description="Basic and acidic residues" evidence="5">
    <location>
        <begin position="625"/>
        <end position="636"/>
    </location>
</feature>
<dbReference type="Proteomes" id="UP000327118">
    <property type="component" value="Unassembled WGS sequence"/>
</dbReference>
<evidence type="ECO:0000256" key="7">
    <source>
        <dbReference type="SAM" id="SignalP"/>
    </source>
</evidence>
<protein>
    <recommendedName>
        <fullName evidence="8">TM7S3/TM198-like domain-containing protein</fullName>
    </recommendedName>
</protein>
<organism evidence="9 10">
    <name type="scientific">Aspergillus coremiiformis</name>
    <dbReference type="NCBI Taxonomy" id="138285"/>
    <lineage>
        <taxon>Eukaryota</taxon>
        <taxon>Fungi</taxon>
        <taxon>Dikarya</taxon>
        <taxon>Ascomycota</taxon>
        <taxon>Pezizomycotina</taxon>
        <taxon>Eurotiomycetes</taxon>
        <taxon>Eurotiomycetidae</taxon>
        <taxon>Eurotiales</taxon>
        <taxon>Aspergillaceae</taxon>
        <taxon>Aspergillus</taxon>
        <taxon>Aspergillus subgen. Circumdati</taxon>
    </lineage>
</organism>
<comment type="subcellular location">
    <subcellularLocation>
        <location evidence="1">Membrane</location>
        <topology evidence="1">Multi-pass membrane protein</topology>
    </subcellularLocation>
</comment>
<dbReference type="InterPro" id="IPR025256">
    <property type="entry name" value="TM7S3/TM198-like_dom"/>
</dbReference>
<feature type="transmembrane region" description="Helical" evidence="6">
    <location>
        <begin position="142"/>
        <end position="162"/>
    </location>
</feature>
<keyword evidence="4 6" id="KW-0472">Membrane</keyword>
<evidence type="ECO:0000256" key="6">
    <source>
        <dbReference type="SAM" id="Phobius"/>
    </source>
</evidence>
<proteinExistence type="predicted"/>
<evidence type="ECO:0000256" key="3">
    <source>
        <dbReference type="ARBA" id="ARBA00022989"/>
    </source>
</evidence>
<dbReference type="Pfam" id="PF13886">
    <property type="entry name" value="TM7S3_TM198"/>
    <property type="match status" value="1"/>
</dbReference>
<evidence type="ECO:0000313" key="9">
    <source>
        <dbReference type="EMBL" id="KAE8349824.1"/>
    </source>
</evidence>
<feature type="transmembrane region" description="Helical" evidence="6">
    <location>
        <begin position="225"/>
        <end position="243"/>
    </location>
</feature>
<evidence type="ECO:0000256" key="5">
    <source>
        <dbReference type="SAM" id="MobiDB-lite"/>
    </source>
</evidence>
<name>A0A5N6YWK2_9EURO</name>
<feature type="domain" description="TM7S3/TM198-like" evidence="8">
    <location>
        <begin position="120"/>
        <end position="323"/>
    </location>
</feature>
<evidence type="ECO:0000313" key="10">
    <source>
        <dbReference type="Proteomes" id="UP000327118"/>
    </source>
</evidence>
<dbReference type="OrthoDB" id="5377273at2759"/>
<keyword evidence="2 6" id="KW-0812">Transmembrane</keyword>
<evidence type="ECO:0000256" key="2">
    <source>
        <dbReference type="ARBA" id="ARBA00022692"/>
    </source>
</evidence>
<reference evidence="10" key="1">
    <citation type="submission" date="2019-04" db="EMBL/GenBank/DDBJ databases">
        <title>Friends and foes A comparative genomics studyof 23 Aspergillus species from section Flavi.</title>
        <authorList>
            <consortium name="DOE Joint Genome Institute"/>
            <person name="Kjaerbolling I."/>
            <person name="Vesth T."/>
            <person name="Frisvad J.C."/>
            <person name="Nybo J.L."/>
            <person name="Theobald S."/>
            <person name="Kildgaard S."/>
            <person name="Isbrandt T."/>
            <person name="Kuo A."/>
            <person name="Sato A."/>
            <person name="Lyhne E.K."/>
            <person name="Kogle M.E."/>
            <person name="Wiebenga A."/>
            <person name="Kun R.S."/>
            <person name="Lubbers R.J."/>
            <person name="Makela M.R."/>
            <person name="Barry K."/>
            <person name="Chovatia M."/>
            <person name="Clum A."/>
            <person name="Daum C."/>
            <person name="Haridas S."/>
            <person name="He G."/>
            <person name="LaButti K."/>
            <person name="Lipzen A."/>
            <person name="Mondo S."/>
            <person name="Riley R."/>
            <person name="Salamov A."/>
            <person name="Simmons B.A."/>
            <person name="Magnuson J.K."/>
            <person name="Henrissat B."/>
            <person name="Mortensen U.H."/>
            <person name="Larsen T.O."/>
            <person name="Devries R.P."/>
            <person name="Grigoriev I.V."/>
            <person name="Machida M."/>
            <person name="Baker S.E."/>
            <person name="Andersen M.R."/>
        </authorList>
    </citation>
    <scope>NUCLEOTIDE SEQUENCE [LARGE SCALE GENOMIC DNA]</scope>
    <source>
        <strain evidence="10">CBS 553.77</strain>
    </source>
</reference>
<evidence type="ECO:0000259" key="8">
    <source>
        <dbReference type="Pfam" id="PF13886"/>
    </source>
</evidence>
<dbReference type="PANTHER" id="PTHR39469">
    <property type="entry name" value="CHROMOSOME 1, WHOLE GENOME SHOTGUN SEQUENCE"/>
    <property type="match status" value="1"/>
</dbReference>
<feature type="transmembrane region" description="Helical" evidence="6">
    <location>
        <begin position="168"/>
        <end position="188"/>
    </location>
</feature>
<sequence length="1101" mass="118729">MRLFPLLVLLSCLVSCLFVFAARIPHARRNEYGGIAIIEARATEQVTTTTANLATGMTSSVTSHATASIDANPASNTTMPATTTTATLATSLPTGNETNSTAHGTLPLQPKITPAVGIGGFLLIVAGAVLAITGIRNLWIQVFLSTAFLASIGIIVLIVYVMSPPVRVAVQGAYLVAIFSTGVTFGALSLIFRELTEGLACLLGGFCSSMWLLSLKPGGLLTQTGAKGGFIGAISVAFYALSFSHYTKPYGLMVSTGISGGTAVALGIDCFSRAGWKEFWLYIWALNDGIFPPGTSTYPVTRNIRVELAAAVIIAVLGVISQLRLWKVIRERRQKETEIREKEQKDKKEGEIENGRRFEEKNMEERLEWEARYDNPNSGIPELADNSKNRCSEVEAGNVEKGGAADMISITSSSQESYRCSDCLERRANGESAYASSDTSGDTGDSQTRQHEDTTVDVGTEDLDQSSPDKKTVPLKVFDGAAAAQIKDDNSSDMTAIVGSEEGTTCSKRLSGRELLDRMSARNSARLMSHSQEALVSCDGSSTQDIIDGSSDSASDDHSIATENHVEEQNRLRSNSKASLVASGAQEMNGNEMAGLEKDAEKSAGAPSVYSRGVEEQKFCVAEQDGNKGEKDEDAGTKGNAGQRRQSLLFNQEKGIPGPQPEEQSTKTPQSEIRPEQAKPADQGDGPQVIEFNVNGSGPEGQDEEPVEASQPSESVPKEKPPTPNDFVPAKRRSSTSEAETKIKPKKEVPARLDAETVNQLPQRTSKVVQSYRTNEWAKHLDDAEAPEPEPIEPVEEDEPELPDEVNEIAAPVIVEELLQTPLNAQPPPAIDRRASLGKGPSGTNDDNQITDVSRVPLSCQTKKRISSGSSVLLTSNIARSASPEIRNQPVQGAPDVDNVYNSLSPVLDPGQQPREAAEAAAPQWKGPLPLIAVREGMMRNRLSSFSLNTDPRASRLIPGAEVCSRHSTLPFPEEADDMPLSRRRVLLHQQSSAQPNVSQAPMRRSAPNPLNTPAALAAWRGSFRANVYDRRDPAALQPRMTIPGAGERNRTLSRKPRGRDTSVKIENAIAEGMQRGDMTELHRQAMRRMQATANRGVNGK</sequence>
<dbReference type="AlphaFoldDB" id="A0A5N6YWK2"/>
<feature type="compositionally biased region" description="Polar residues" evidence="5">
    <location>
        <begin position="757"/>
        <end position="774"/>
    </location>
</feature>
<keyword evidence="3 6" id="KW-1133">Transmembrane helix</keyword>
<feature type="region of interest" description="Disordered" evidence="5">
    <location>
        <begin position="336"/>
        <end position="359"/>
    </location>
</feature>
<feature type="region of interest" description="Disordered" evidence="5">
    <location>
        <begin position="822"/>
        <end position="855"/>
    </location>
</feature>
<evidence type="ECO:0000256" key="1">
    <source>
        <dbReference type="ARBA" id="ARBA00004141"/>
    </source>
</evidence>
<feature type="compositionally biased region" description="Low complexity" evidence="5">
    <location>
        <begin position="436"/>
        <end position="446"/>
    </location>
</feature>
<feature type="region of interest" description="Disordered" evidence="5">
    <location>
        <begin position="431"/>
        <end position="474"/>
    </location>
</feature>
<feature type="transmembrane region" description="Helical" evidence="6">
    <location>
        <begin position="308"/>
        <end position="326"/>
    </location>
</feature>
<feature type="compositionally biased region" description="Basic and acidic residues" evidence="5">
    <location>
        <begin position="555"/>
        <end position="571"/>
    </location>
</feature>
<feature type="transmembrane region" description="Helical" evidence="6">
    <location>
        <begin position="195"/>
        <end position="213"/>
    </location>
</feature>
<feature type="compositionally biased region" description="Polar residues" evidence="5">
    <location>
        <begin position="842"/>
        <end position="852"/>
    </location>
</feature>
<feature type="region of interest" description="Disordered" evidence="5">
    <location>
        <begin position="539"/>
        <end position="803"/>
    </location>
</feature>
<dbReference type="GO" id="GO:0016020">
    <property type="term" value="C:membrane"/>
    <property type="evidence" value="ECO:0007669"/>
    <property type="project" value="UniProtKB-SubCell"/>
</dbReference>
<keyword evidence="7" id="KW-0732">Signal</keyword>
<accession>A0A5N6YWK2</accession>
<gene>
    <name evidence="9" type="ORF">BDV28DRAFT_151521</name>
</gene>
<feature type="transmembrane region" description="Helical" evidence="6">
    <location>
        <begin position="115"/>
        <end position="135"/>
    </location>
</feature>
<feature type="compositionally biased region" description="Basic and acidic residues" evidence="5">
    <location>
        <begin position="739"/>
        <end position="755"/>
    </location>
</feature>
<feature type="compositionally biased region" description="Acidic residues" evidence="5">
    <location>
        <begin position="784"/>
        <end position="803"/>
    </location>
</feature>
<feature type="region of interest" description="Disordered" evidence="5">
    <location>
        <begin position="1040"/>
        <end position="1063"/>
    </location>
</feature>
<feature type="signal peptide" evidence="7">
    <location>
        <begin position="1"/>
        <end position="21"/>
    </location>
</feature>
<dbReference type="PANTHER" id="PTHR39469:SF1">
    <property type="entry name" value="DUF4203 DOMAIN-CONTAINING PROTEIN"/>
    <property type="match status" value="1"/>
</dbReference>
<feature type="chain" id="PRO_5024795556" description="TM7S3/TM198-like domain-containing protein" evidence="7">
    <location>
        <begin position="22"/>
        <end position="1101"/>
    </location>
</feature>
<dbReference type="EMBL" id="ML739270">
    <property type="protein sequence ID" value="KAE8349824.1"/>
    <property type="molecule type" value="Genomic_DNA"/>
</dbReference>